<dbReference type="EMBL" id="JAAGAX010000010">
    <property type="protein sequence ID" value="KAF2302475.1"/>
    <property type="molecule type" value="Genomic_DNA"/>
</dbReference>
<dbReference type="AlphaFoldDB" id="A0A6A6LPV4"/>
<proteinExistence type="predicted"/>
<gene>
    <name evidence="1" type="ORF">GH714_036496</name>
</gene>
<evidence type="ECO:0000313" key="1">
    <source>
        <dbReference type="EMBL" id="KAF2302475.1"/>
    </source>
</evidence>
<dbReference type="Proteomes" id="UP000467840">
    <property type="component" value="Chromosome 4"/>
</dbReference>
<sequence length="120" mass="13226">MACSAVRSSGGYRLRLSLTQMNSGMPFSTPPSSSQLPFLAFTPPSLPVTQMALFATLNMAKYYTSFRAEISIVLNEDGAWAKWTWETDFPKANNPLDIGVDLEELAVKTLGKLDDYVVRA</sequence>
<keyword evidence="2" id="KW-1185">Reference proteome</keyword>
<organism evidence="1 2">
    <name type="scientific">Hevea brasiliensis</name>
    <name type="common">Para rubber tree</name>
    <name type="synonym">Siphonia brasiliensis</name>
    <dbReference type="NCBI Taxonomy" id="3981"/>
    <lineage>
        <taxon>Eukaryota</taxon>
        <taxon>Viridiplantae</taxon>
        <taxon>Streptophyta</taxon>
        <taxon>Embryophyta</taxon>
        <taxon>Tracheophyta</taxon>
        <taxon>Spermatophyta</taxon>
        <taxon>Magnoliopsida</taxon>
        <taxon>eudicotyledons</taxon>
        <taxon>Gunneridae</taxon>
        <taxon>Pentapetalae</taxon>
        <taxon>rosids</taxon>
        <taxon>fabids</taxon>
        <taxon>Malpighiales</taxon>
        <taxon>Euphorbiaceae</taxon>
        <taxon>Crotonoideae</taxon>
        <taxon>Micrandreae</taxon>
        <taxon>Hevea</taxon>
    </lineage>
</organism>
<evidence type="ECO:0000313" key="2">
    <source>
        <dbReference type="Proteomes" id="UP000467840"/>
    </source>
</evidence>
<comment type="caution">
    <text evidence="1">The sequence shown here is derived from an EMBL/GenBank/DDBJ whole genome shotgun (WGS) entry which is preliminary data.</text>
</comment>
<accession>A0A6A6LPV4</accession>
<protein>
    <submittedName>
        <fullName evidence="1">Uncharacterized protein</fullName>
    </submittedName>
</protein>
<reference evidence="1 2" key="1">
    <citation type="journal article" date="2020" name="Mol. Plant">
        <title>The Chromosome-Based Rubber Tree Genome Provides New Insights into Spurge Genome Evolution and Rubber Biosynthesis.</title>
        <authorList>
            <person name="Liu J."/>
            <person name="Shi C."/>
            <person name="Shi C.C."/>
            <person name="Li W."/>
            <person name="Zhang Q.J."/>
            <person name="Zhang Y."/>
            <person name="Li K."/>
            <person name="Lu H.F."/>
            <person name="Shi C."/>
            <person name="Zhu S.T."/>
            <person name="Xiao Z.Y."/>
            <person name="Nan H."/>
            <person name="Yue Y."/>
            <person name="Zhu X.G."/>
            <person name="Wu Y."/>
            <person name="Hong X.N."/>
            <person name="Fan G.Y."/>
            <person name="Tong Y."/>
            <person name="Zhang D."/>
            <person name="Mao C.L."/>
            <person name="Liu Y.L."/>
            <person name="Hao S.J."/>
            <person name="Liu W.Q."/>
            <person name="Lv M.Q."/>
            <person name="Zhang H.B."/>
            <person name="Liu Y."/>
            <person name="Hu-Tang G.R."/>
            <person name="Wang J.P."/>
            <person name="Wang J.H."/>
            <person name="Sun Y.H."/>
            <person name="Ni S.B."/>
            <person name="Chen W.B."/>
            <person name="Zhang X.C."/>
            <person name="Jiao Y.N."/>
            <person name="Eichler E.E."/>
            <person name="Li G.H."/>
            <person name="Liu X."/>
            <person name="Gao L.Z."/>
        </authorList>
    </citation>
    <scope>NUCLEOTIDE SEQUENCE [LARGE SCALE GENOMIC DNA]</scope>
    <source>
        <strain evidence="2">cv. GT1</strain>
        <tissue evidence="1">Leaf</tissue>
    </source>
</reference>
<name>A0A6A6LPV4_HEVBR</name>